<name>A0ABW8Y3B1_9FLAO</name>
<accession>A0ABW8Y3B1</accession>
<sequence>MFFLGSASHIILWLFYKSLRKRKVYLVSFLIASLLALYAILHTDSPELKSTEKDYWLFLPILFLANFGLLRTLFLIIFGNEPLMTGYRQSSWEQGEYRRLHFGDAFFTILALVVPWLIIISLSYLKILN</sequence>
<keyword evidence="1" id="KW-0472">Membrane</keyword>
<organism evidence="2 3">
    <name type="scientific">Chryseobacterium terrae</name>
    <dbReference type="NCBI Taxonomy" id="3163299"/>
    <lineage>
        <taxon>Bacteria</taxon>
        <taxon>Pseudomonadati</taxon>
        <taxon>Bacteroidota</taxon>
        <taxon>Flavobacteriia</taxon>
        <taxon>Flavobacteriales</taxon>
        <taxon>Weeksellaceae</taxon>
        <taxon>Chryseobacterium group</taxon>
        <taxon>Chryseobacterium</taxon>
    </lineage>
</organism>
<feature type="transmembrane region" description="Helical" evidence="1">
    <location>
        <begin position="100"/>
        <end position="125"/>
    </location>
</feature>
<evidence type="ECO:0000313" key="3">
    <source>
        <dbReference type="Proteomes" id="UP001629058"/>
    </source>
</evidence>
<keyword evidence="1" id="KW-1133">Transmembrane helix</keyword>
<keyword evidence="1" id="KW-0812">Transmembrane</keyword>
<dbReference type="EMBL" id="JBELPY010000007">
    <property type="protein sequence ID" value="MFL9834688.1"/>
    <property type="molecule type" value="Genomic_DNA"/>
</dbReference>
<evidence type="ECO:0000256" key="1">
    <source>
        <dbReference type="SAM" id="Phobius"/>
    </source>
</evidence>
<gene>
    <name evidence="2" type="ORF">ABS765_11680</name>
</gene>
<evidence type="ECO:0000313" key="2">
    <source>
        <dbReference type="EMBL" id="MFL9834688.1"/>
    </source>
</evidence>
<proteinExistence type="predicted"/>
<protein>
    <submittedName>
        <fullName evidence="2">Uncharacterized protein</fullName>
    </submittedName>
</protein>
<dbReference type="Proteomes" id="UP001629058">
    <property type="component" value="Unassembled WGS sequence"/>
</dbReference>
<feature type="transmembrane region" description="Helical" evidence="1">
    <location>
        <begin position="24"/>
        <end position="43"/>
    </location>
</feature>
<reference evidence="2 3" key="1">
    <citation type="submission" date="2024-06" db="EMBL/GenBank/DDBJ databases">
        <authorList>
            <person name="Kaempfer P."/>
            <person name="Viver T."/>
        </authorList>
    </citation>
    <scope>NUCLEOTIDE SEQUENCE [LARGE SCALE GENOMIC DNA]</scope>
    <source>
        <strain evidence="2 3">ST-37</strain>
    </source>
</reference>
<comment type="caution">
    <text evidence="2">The sequence shown here is derived from an EMBL/GenBank/DDBJ whole genome shotgun (WGS) entry which is preliminary data.</text>
</comment>
<feature type="transmembrane region" description="Helical" evidence="1">
    <location>
        <begin position="55"/>
        <end position="79"/>
    </location>
</feature>
<keyword evidence="3" id="KW-1185">Reference proteome</keyword>